<keyword evidence="13" id="KW-0234">DNA repair</keyword>
<evidence type="ECO:0000256" key="1">
    <source>
        <dbReference type="ARBA" id="ARBA00001286"/>
    </source>
</evidence>
<name>A0A9E6REF4_9HYPH</name>
<dbReference type="KEGG" id="cmet:K6K41_27660"/>
<keyword evidence="4 18" id="KW-0489">Methyltransferase</keyword>
<dbReference type="SUPFAM" id="SSF57884">
    <property type="entry name" value="Ada DNA repair protein, N-terminal domain (N-Ada 10)"/>
    <property type="match status" value="1"/>
</dbReference>
<keyword evidence="8 16" id="KW-0862">Zinc</keyword>
<dbReference type="AlphaFoldDB" id="A0A9E6REF4"/>
<dbReference type="CDD" id="cd06445">
    <property type="entry name" value="ATase"/>
    <property type="match status" value="1"/>
</dbReference>
<dbReference type="InterPro" id="IPR036388">
    <property type="entry name" value="WH-like_DNA-bd_sf"/>
</dbReference>
<comment type="cofactor">
    <cofactor evidence="16">
        <name>Zn(2+)</name>
        <dbReference type="ChEBI" id="CHEBI:29105"/>
    </cofactor>
    <text evidence="16">Binds 1 zinc ion per subunit.</text>
</comment>
<keyword evidence="12" id="KW-0804">Transcription</keyword>
<dbReference type="GO" id="GO:0008270">
    <property type="term" value="F:zinc ion binding"/>
    <property type="evidence" value="ECO:0007669"/>
    <property type="project" value="InterPro"/>
</dbReference>
<keyword evidence="19" id="KW-1185">Reference proteome</keyword>
<keyword evidence="9" id="KW-0805">Transcription regulation</keyword>
<dbReference type="Gene3D" id="3.40.10.10">
    <property type="entry name" value="DNA Methylphosphotriester Repair Domain"/>
    <property type="match status" value="1"/>
</dbReference>
<dbReference type="Gene3D" id="1.10.10.60">
    <property type="entry name" value="Homeodomain-like"/>
    <property type="match status" value="1"/>
</dbReference>
<dbReference type="PIRSF" id="PIRSF000409">
    <property type="entry name" value="Ada"/>
    <property type="match status" value="1"/>
</dbReference>
<comment type="catalytic activity">
    <reaction evidence="1">
        <text>a 4-O-methyl-thymidine in DNA + L-cysteinyl-[protein] = a thymidine in DNA + S-methyl-L-cysteinyl-[protein]</text>
        <dbReference type="Rhea" id="RHEA:53428"/>
        <dbReference type="Rhea" id="RHEA-COMP:10131"/>
        <dbReference type="Rhea" id="RHEA-COMP:10132"/>
        <dbReference type="Rhea" id="RHEA-COMP:13555"/>
        <dbReference type="Rhea" id="RHEA-COMP:13556"/>
        <dbReference type="ChEBI" id="CHEBI:29950"/>
        <dbReference type="ChEBI" id="CHEBI:82612"/>
        <dbReference type="ChEBI" id="CHEBI:137386"/>
        <dbReference type="ChEBI" id="CHEBI:137387"/>
        <dbReference type="EC" id="2.1.1.63"/>
    </reaction>
</comment>
<dbReference type="GO" id="GO:0003908">
    <property type="term" value="F:methylated-DNA-[protein]-cysteine S-methyltransferase activity"/>
    <property type="evidence" value="ECO:0007669"/>
    <property type="project" value="UniProtKB-EC"/>
</dbReference>
<feature type="active site" description="Nucleophile; methyl group acceptor from methylphosphotriester" evidence="15">
    <location>
        <position position="43"/>
    </location>
</feature>
<evidence type="ECO:0000256" key="5">
    <source>
        <dbReference type="ARBA" id="ARBA00022679"/>
    </source>
</evidence>
<evidence type="ECO:0000256" key="10">
    <source>
        <dbReference type="ARBA" id="ARBA00023125"/>
    </source>
</evidence>
<dbReference type="NCBIfam" id="TIGR00589">
    <property type="entry name" value="ogt"/>
    <property type="match status" value="1"/>
</dbReference>
<accession>A0A9E6REF4</accession>
<dbReference type="SUPFAM" id="SSF53155">
    <property type="entry name" value="Methylated DNA-protein cysteine methyltransferase domain"/>
    <property type="match status" value="1"/>
</dbReference>
<dbReference type="PROSITE" id="PS01124">
    <property type="entry name" value="HTH_ARAC_FAMILY_2"/>
    <property type="match status" value="1"/>
</dbReference>
<evidence type="ECO:0000256" key="7">
    <source>
        <dbReference type="ARBA" id="ARBA00022763"/>
    </source>
</evidence>
<keyword evidence="6 16" id="KW-0479">Metal-binding</keyword>
<dbReference type="InterPro" id="IPR036631">
    <property type="entry name" value="MGMT_N_sf"/>
</dbReference>
<dbReference type="PROSITE" id="PS00041">
    <property type="entry name" value="HTH_ARAC_FAMILY_1"/>
    <property type="match status" value="1"/>
</dbReference>
<sequence length="357" mass="38374">MTADPASTIDPAESDPRWRAVVERDAAQDGRFVYSVRTTGVYCRPSCASRRAKRENVAFHATTEAAEAAGFRACKRCRPKEAGGRHADKIARACRMIEQADEPPTLDRLAEAAGLSAFHFHRAFKAATGLTPKAYADAVRAGRVRENLGKAQENVTSTIYASGFNSNGRFYESADRMLGMTPGAYRDGGRDAEIRFAIAECSLGSILVAASQRGVCAILLGDDPDALARALQDRFPKAELIGGEPAFEALVAQVIGFVEAPGVGLDLPLDIRGTAFQQRVWTALRDVPMGETVSYAELARRMGEPKAARAVGMACGANMIAVAIPCHRVVRADGGLSGYRWGAERKQALIDREKAAK</sequence>
<dbReference type="PROSITE" id="PS00374">
    <property type="entry name" value="MGMT"/>
    <property type="match status" value="1"/>
</dbReference>
<evidence type="ECO:0000256" key="12">
    <source>
        <dbReference type="ARBA" id="ARBA00023163"/>
    </source>
</evidence>
<feature type="binding site" evidence="16">
    <location>
        <position position="47"/>
    </location>
    <ligand>
        <name>Zn(2+)</name>
        <dbReference type="ChEBI" id="CHEBI:29105"/>
    </ligand>
</feature>
<gene>
    <name evidence="18" type="primary">ada</name>
    <name evidence="18" type="ORF">K6K41_27660</name>
</gene>
<dbReference type="GO" id="GO:0003700">
    <property type="term" value="F:DNA-binding transcription factor activity"/>
    <property type="evidence" value="ECO:0007669"/>
    <property type="project" value="InterPro"/>
</dbReference>
<feature type="binding site" evidence="16">
    <location>
        <position position="74"/>
    </location>
    <ligand>
        <name>Zn(2+)</name>
        <dbReference type="ChEBI" id="CHEBI:29105"/>
    </ligand>
</feature>
<dbReference type="InterPro" id="IPR036217">
    <property type="entry name" value="MethylDNA_cys_MeTrfase_DNAb"/>
</dbReference>
<dbReference type="NCBIfam" id="NF011964">
    <property type="entry name" value="PRK15435.1"/>
    <property type="match status" value="1"/>
</dbReference>
<feature type="domain" description="HTH araC/xylS-type" evidence="17">
    <location>
        <begin position="91"/>
        <end position="188"/>
    </location>
</feature>
<dbReference type="PANTHER" id="PTHR10815">
    <property type="entry name" value="METHYLATED-DNA--PROTEIN-CYSTEINE METHYLTRANSFERASE"/>
    <property type="match status" value="1"/>
</dbReference>
<evidence type="ECO:0000256" key="6">
    <source>
        <dbReference type="ARBA" id="ARBA00022723"/>
    </source>
</evidence>
<dbReference type="GO" id="GO:0032259">
    <property type="term" value="P:methylation"/>
    <property type="evidence" value="ECO:0007669"/>
    <property type="project" value="UniProtKB-KW"/>
</dbReference>
<feature type="binding site" evidence="16">
    <location>
        <position position="43"/>
    </location>
    <ligand>
        <name>Zn(2+)</name>
        <dbReference type="ChEBI" id="CHEBI:29105"/>
    </ligand>
</feature>
<evidence type="ECO:0000256" key="8">
    <source>
        <dbReference type="ARBA" id="ARBA00022833"/>
    </source>
</evidence>
<evidence type="ECO:0000256" key="16">
    <source>
        <dbReference type="PIRSR" id="PIRSR000409-3"/>
    </source>
</evidence>
<dbReference type="InterPro" id="IPR035451">
    <property type="entry name" value="Ada-like_dom_sf"/>
</dbReference>
<evidence type="ECO:0000256" key="4">
    <source>
        <dbReference type="ARBA" id="ARBA00022603"/>
    </source>
</evidence>
<dbReference type="Pfam" id="PF02805">
    <property type="entry name" value="Ada_Zn_binding"/>
    <property type="match status" value="1"/>
</dbReference>
<evidence type="ECO:0000256" key="15">
    <source>
        <dbReference type="PIRSR" id="PIRSR000409-1"/>
    </source>
</evidence>
<dbReference type="Gene3D" id="1.10.10.10">
    <property type="entry name" value="Winged helix-like DNA-binding domain superfamily/Winged helix DNA-binding domain"/>
    <property type="match status" value="1"/>
</dbReference>
<dbReference type="InterPro" id="IPR014048">
    <property type="entry name" value="MethylDNA_cys_MeTrfase_DNA-bd"/>
</dbReference>
<evidence type="ECO:0000256" key="2">
    <source>
        <dbReference type="ARBA" id="ARBA00008711"/>
    </source>
</evidence>
<dbReference type="Pfam" id="PF01035">
    <property type="entry name" value="DNA_binding_1"/>
    <property type="match status" value="1"/>
</dbReference>
<dbReference type="SUPFAM" id="SSF46767">
    <property type="entry name" value="Methylated DNA-protein cysteine methyltransferase, C-terminal domain"/>
    <property type="match status" value="1"/>
</dbReference>
<reference evidence="18" key="1">
    <citation type="submission" date="2021-08" db="EMBL/GenBank/DDBJ databases">
        <authorList>
            <person name="Zhang H."/>
            <person name="Xu M."/>
            <person name="Yu Z."/>
            <person name="Yang L."/>
            <person name="Cai Y."/>
        </authorList>
    </citation>
    <scope>NUCLEOTIDE SEQUENCE</scope>
    <source>
        <strain evidence="18">CHL1</strain>
    </source>
</reference>
<dbReference type="Proteomes" id="UP000825701">
    <property type="component" value="Chromosome"/>
</dbReference>
<dbReference type="InterPro" id="IPR016221">
    <property type="entry name" value="Bifunct_regulatory_prot_Ada"/>
</dbReference>
<dbReference type="InterPro" id="IPR018062">
    <property type="entry name" value="HTH_AraC-typ_CS"/>
</dbReference>
<feature type="active site" description="Nucleophile; methyl group acceptor from either O6-methylguanine or O4-methylthymine" evidence="15">
    <location>
        <position position="326"/>
    </location>
</feature>
<dbReference type="EMBL" id="CP081869">
    <property type="protein sequence ID" value="QZO02550.1"/>
    <property type="molecule type" value="Genomic_DNA"/>
</dbReference>
<dbReference type="InterPro" id="IPR009057">
    <property type="entry name" value="Homeodomain-like_sf"/>
</dbReference>
<keyword evidence="11" id="KW-0010">Activator</keyword>
<evidence type="ECO:0000259" key="17">
    <source>
        <dbReference type="PROSITE" id="PS01124"/>
    </source>
</evidence>
<organism evidence="18 19">
    <name type="scientific">Chenggangzhangella methanolivorans</name>
    <dbReference type="NCBI Taxonomy" id="1437009"/>
    <lineage>
        <taxon>Bacteria</taxon>
        <taxon>Pseudomonadati</taxon>
        <taxon>Pseudomonadota</taxon>
        <taxon>Alphaproteobacteria</taxon>
        <taxon>Hyphomicrobiales</taxon>
        <taxon>Methylopilaceae</taxon>
        <taxon>Chenggangzhangella</taxon>
    </lineage>
</organism>
<dbReference type="SUPFAM" id="SSF46689">
    <property type="entry name" value="Homeodomain-like"/>
    <property type="match status" value="1"/>
</dbReference>
<keyword evidence="7" id="KW-0227">DNA damage</keyword>
<keyword evidence="10 18" id="KW-0238">DNA-binding</keyword>
<dbReference type="EC" id="2.1.1.63" evidence="3"/>
<evidence type="ECO:0000256" key="11">
    <source>
        <dbReference type="ARBA" id="ARBA00023159"/>
    </source>
</evidence>
<dbReference type="Gene3D" id="3.30.160.70">
    <property type="entry name" value="Methylated DNA-protein cysteine methyltransferase domain"/>
    <property type="match status" value="1"/>
</dbReference>
<evidence type="ECO:0000256" key="9">
    <source>
        <dbReference type="ARBA" id="ARBA00023015"/>
    </source>
</evidence>
<evidence type="ECO:0000256" key="13">
    <source>
        <dbReference type="ARBA" id="ARBA00023204"/>
    </source>
</evidence>
<dbReference type="FunFam" id="1.10.10.10:FF:000214">
    <property type="entry name" value="Methylated-DNA--protein-cysteine methyltransferase"/>
    <property type="match status" value="1"/>
</dbReference>
<dbReference type="SMART" id="SM00342">
    <property type="entry name" value="HTH_ARAC"/>
    <property type="match status" value="1"/>
</dbReference>
<dbReference type="PANTHER" id="PTHR10815:SF14">
    <property type="entry name" value="BIFUNCTIONAL TRANSCRIPTIONAL ACTIVATOR_DNA REPAIR ENZYME ADA"/>
    <property type="match status" value="1"/>
</dbReference>
<evidence type="ECO:0000256" key="14">
    <source>
        <dbReference type="ARBA" id="ARBA00049348"/>
    </source>
</evidence>
<keyword evidence="5 18" id="KW-0808">Transferase</keyword>
<dbReference type="Pfam" id="PF12833">
    <property type="entry name" value="HTH_18"/>
    <property type="match status" value="1"/>
</dbReference>
<dbReference type="GO" id="GO:0043565">
    <property type="term" value="F:sequence-specific DNA binding"/>
    <property type="evidence" value="ECO:0007669"/>
    <property type="project" value="InterPro"/>
</dbReference>
<dbReference type="InterPro" id="IPR004026">
    <property type="entry name" value="Ada_DNA_repair_Zn-bd"/>
</dbReference>
<dbReference type="GO" id="GO:0006281">
    <property type="term" value="P:DNA repair"/>
    <property type="evidence" value="ECO:0007669"/>
    <property type="project" value="UniProtKB-KW"/>
</dbReference>
<evidence type="ECO:0000256" key="3">
    <source>
        <dbReference type="ARBA" id="ARBA00011918"/>
    </source>
</evidence>
<protein>
    <recommendedName>
        <fullName evidence="3">methylated-DNA--[protein]-cysteine S-methyltransferase</fullName>
        <ecNumber evidence="3">2.1.1.63</ecNumber>
    </recommendedName>
</protein>
<proteinExistence type="inferred from homology"/>
<dbReference type="InterPro" id="IPR018060">
    <property type="entry name" value="HTH_AraC"/>
</dbReference>
<evidence type="ECO:0000313" key="18">
    <source>
        <dbReference type="EMBL" id="QZO02550.1"/>
    </source>
</evidence>
<evidence type="ECO:0000313" key="19">
    <source>
        <dbReference type="Proteomes" id="UP000825701"/>
    </source>
</evidence>
<dbReference type="InterPro" id="IPR001497">
    <property type="entry name" value="MethylDNA_cys_MeTrfase_AS"/>
</dbReference>
<feature type="binding site" evidence="16">
    <location>
        <position position="77"/>
    </location>
    <ligand>
        <name>Zn(2+)</name>
        <dbReference type="ChEBI" id="CHEBI:29105"/>
    </ligand>
</feature>
<comment type="similarity">
    <text evidence="2">Belongs to the MGMT family.</text>
</comment>
<comment type="catalytic activity">
    <reaction evidence="14">
        <text>a 6-O-methyl-2'-deoxyguanosine in DNA + L-cysteinyl-[protein] = S-methyl-L-cysteinyl-[protein] + a 2'-deoxyguanosine in DNA</text>
        <dbReference type="Rhea" id="RHEA:24000"/>
        <dbReference type="Rhea" id="RHEA-COMP:10131"/>
        <dbReference type="Rhea" id="RHEA-COMP:10132"/>
        <dbReference type="Rhea" id="RHEA-COMP:11367"/>
        <dbReference type="Rhea" id="RHEA-COMP:11368"/>
        <dbReference type="ChEBI" id="CHEBI:29950"/>
        <dbReference type="ChEBI" id="CHEBI:82612"/>
        <dbReference type="ChEBI" id="CHEBI:85445"/>
        <dbReference type="ChEBI" id="CHEBI:85448"/>
        <dbReference type="EC" id="2.1.1.63"/>
    </reaction>
</comment>